<evidence type="ECO:0000313" key="1">
    <source>
        <dbReference type="EMBL" id="KAJ8015581.1"/>
    </source>
</evidence>
<name>A0ACC2HHW1_DALPE</name>
<comment type="caution">
    <text evidence="1">The sequence shown here is derived from an EMBL/GenBank/DDBJ whole genome shotgun (WGS) entry which is preliminary data.</text>
</comment>
<proteinExistence type="predicted"/>
<protein>
    <submittedName>
        <fullName evidence="1">Uncharacterized protein</fullName>
    </submittedName>
</protein>
<reference evidence="1" key="1">
    <citation type="submission" date="2021-05" db="EMBL/GenBank/DDBJ databases">
        <authorList>
            <person name="Pan Q."/>
            <person name="Jouanno E."/>
            <person name="Zahm M."/>
            <person name="Klopp C."/>
            <person name="Cabau C."/>
            <person name="Louis A."/>
            <person name="Berthelot C."/>
            <person name="Parey E."/>
            <person name="Roest Crollius H."/>
            <person name="Montfort J."/>
            <person name="Robinson-Rechavi M."/>
            <person name="Bouchez O."/>
            <person name="Lampietro C."/>
            <person name="Lopez Roques C."/>
            <person name="Donnadieu C."/>
            <person name="Postlethwait J."/>
            <person name="Bobe J."/>
            <person name="Dillon D."/>
            <person name="Chandos A."/>
            <person name="von Hippel F."/>
            <person name="Guiguen Y."/>
        </authorList>
    </citation>
    <scope>NUCLEOTIDE SEQUENCE</scope>
    <source>
        <strain evidence="1">YG-Jan2019</strain>
    </source>
</reference>
<organism evidence="1 2">
    <name type="scientific">Dallia pectoralis</name>
    <name type="common">Alaska blackfish</name>
    <dbReference type="NCBI Taxonomy" id="75939"/>
    <lineage>
        <taxon>Eukaryota</taxon>
        <taxon>Metazoa</taxon>
        <taxon>Chordata</taxon>
        <taxon>Craniata</taxon>
        <taxon>Vertebrata</taxon>
        <taxon>Euteleostomi</taxon>
        <taxon>Actinopterygii</taxon>
        <taxon>Neopterygii</taxon>
        <taxon>Teleostei</taxon>
        <taxon>Protacanthopterygii</taxon>
        <taxon>Esociformes</taxon>
        <taxon>Umbridae</taxon>
        <taxon>Dallia</taxon>
    </lineage>
</organism>
<gene>
    <name evidence="1" type="ORF">DPEC_G00027600</name>
</gene>
<dbReference type="Proteomes" id="UP001157502">
    <property type="component" value="Chromosome 2"/>
</dbReference>
<accession>A0ACC2HHW1</accession>
<dbReference type="EMBL" id="CM055729">
    <property type="protein sequence ID" value="KAJ8015581.1"/>
    <property type="molecule type" value="Genomic_DNA"/>
</dbReference>
<evidence type="ECO:0000313" key="2">
    <source>
        <dbReference type="Proteomes" id="UP001157502"/>
    </source>
</evidence>
<keyword evidence="2" id="KW-1185">Reference proteome</keyword>
<sequence length="1287" mass="142564">MECPSPSSDTQGERDGSPEFPDSTRRLSHTGNEGALAGLAYEAGIVWAHLRPLIPFFLISAMVVAVIYLIQHIIYSGPFTDPLFFEKFEERWPRPKPRKDTSTLTPALFANRWIKARGFWIVDGEMWRYQKPGFMALLLAELQRQQSGSQFCDTVLRADGVSVPTHSCVLSALSPQLSRALASSSTTPPGQSRLLEFQAFGGDSLLKLVGLLYSGEMMGEGEEERQDAITAAAWLGIQGLVEVGRRSEEEVVEVVDDARQSTEVKRRQGVPRRDMGVQTEPQQGLGAQEKGRGTWRREHRGVGAPAVTISDRGNPTEDLSGANDCRAKCCGSPLSVPLCPNVPHIPMSQLFYSPPAETYTPHKLPSTILMPSGESPPSYNFPPSNPSLSQSTSGPEHVSEGPWPFTSDPPEASRAWPSGGAGLGHDRHGEAEGFERFEENLAGFISHFLDVERPQEENRRGWRKRRRRAGGSRRGGTERRPRSQRGGSGAGGGTKKQGSNVEQAVMEVSQRGRLWRWGVRACQVGRGGGVVGSRLHLKPREVMQPIKICLKRRGRGNVWEITGVEKKRGRPSRRSRATGRDQFTQDRFLVMKRPRGRPRRSTVPALPTPSQATTYERPSSPKSPIKPVPYLTSFGDLLHTTSLPPAPLPPQEDSSEQLDRLLDDIMGDLDFYGGRPNACRAMAAAAPGAAEAFSEVIGAESGSGGAPWYLGGRHELSDSLDHLLWSSDQQGAALGPGEVSQITTRLPEAHSHPGSYNGAQIQTRGTTYLHPHTLPHAPHTHTHTIHTHEGAQIQAGHADTHSTHTYTHPTHMNTQPTHTNTHPIQADTHPTHTVTHANTYSHTHPTHAAIHTNTDYTTATHTVSHTDTRLLHVAQPTTSLPSSTGSEVRVTPQTHTPGRVSIPPARLRRMAEKMNDPTEIQSATGSDITHKPSGQNHQISPITTPRKRTEQTARQKEGRRTDEIIHQVLLERISEPARAGEKRRRTMDLDKERTVGKEDRETKKICPEPGVVMRDQMLPKAPPPISVGEPSSIEHLVPHKNIEVEEDVDVTQLNTFSGLRPIRGPLQTQSWVTGGEGREKPLESNQREEREKPLGKKQREEREKPLENNQREEEKLLESNQREKEEKPLESNQREEKEKPQENNQREEREKLEELDVEDMGTADEDSDESIDVVGDGEEGLSTEPCIHSVRSTQWKMPVLLCSIKPRVHPTSHFRQDMNIEGSTGSCEEEEEVDVLRTFSPNPSPPVSLVNHWGEGLGSSEDEEEEEEEIDIIGGEMDRALLIGPLL</sequence>